<dbReference type="InterPro" id="IPR001310">
    <property type="entry name" value="Histidine_triad_HIT"/>
</dbReference>
<protein>
    <recommendedName>
        <fullName evidence="4">HIT domain-containing protein</fullName>
    </recommendedName>
</protein>
<sequence length="112" mass="12503">MIDDVFCKIIKGELKSEIVLENEEFIVIKDIKPNAPVHLLIIPKQHYFGLHDAPPELVGRAFEFTKKTAEHVGVADNGYRLVLNEGKHAGKLVPHLHIHLLAGKDLGAKLIK</sequence>
<dbReference type="InterPro" id="IPR036265">
    <property type="entry name" value="HIT-like_sf"/>
</dbReference>
<reference evidence="5 6" key="1">
    <citation type="journal article" date="2016" name="Nat. Commun.">
        <title>Thousands of microbial genomes shed light on interconnected biogeochemical processes in an aquifer system.</title>
        <authorList>
            <person name="Anantharaman K."/>
            <person name="Brown C.T."/>
            <person name="Hug L.A."/>
            <person name="Sharon I."/>
            <person name="Castelle C.J."/>
            <person name="Probst A.J."/>
            <person name="Thomas B.C."/>
            <person name="Singh A."/>
            <person name="Wilkins M.J."/>
            <person name="Karaoz U."/>
            <person name="Brodie E.L."/>
            <person name="Williams K.H."/>
            <person name="Hubbard S.S."/>
            <person name="Banfield J.F."/>
        </authorList>
    </citation>
    <scope>NUCLEOTIDE SEQUENCE [LARGE SCALE GENOMIC DNA]</scope>
</reference>
<comment type="caution">
    <text evidence="5">The sequence shown here is derived from an EMBL/GenBank/DDBJ whole genome shotgun (WGS) entry which is preliminary data.</text>
</comment>
<evidence type="ECO:0000256" key="1">
    <source>
        <dbReference type="PIRSR" id="PIRSR601310-1"/>
    </source>
</evidence>
<dbReference type="PRINTS" id="PR00332">
    <property type="entry name" value="HISTRIAD"/>
</dbReference>
<dbReference type="Pfam" id="PF01230">
    <property type="entry name" value="HIT"/>
    <property type="match status" value="1"/>
</dbReference>
<dbReference type="Proteomes" id="UP000178444">
    <property type="component" value="Unassembled WGS sequence"/>
</dbReference>
<feature type="active site" description="Tele-AMP-histidine intermediate" evidence="1">
    <location>
        <position position="97"/>
    </location>
</feature>
<name>A0A1F8GRD9_9BACT</name>
<evidence type="ECO:0000313" key="5">
    <source>
        <dbReference type="EMBL" id="OGN27985.1"/>
    </source>
</evidence>
<dbReference type="EMBL" id="MGKO01000004">
    <property type="protein sequence ID" value="OGN27985.1"/>
    <property type="molecule type" value="Genomic_DNA"/>
</dbReference>
<proteinExistence type="predicted"/>
<dbReference type="SUPFAM" id="SSF54197">
    <property type="entry name" value="HIT-like"/>
    <property type="match status" value="1"/>
</dbReference>
<feature type="domain" description="HIT" evidence="4">
    <location>
        <begin position="5"/>
        <end position="111"/>
    </location>
</feature>
<evidence type="ECO:0000256" key="2">
    <source>
        <dbReference type="PIRSR" id="PIRSR601310-3"/>
    </source>
</evidence>
<evidence type="ECO:0000313" key="6">
    <source>
        <dbReference type="Proteomes" id="UP000178444"/>
    </source>
</evidence>
<feature type="short sequence motif" description="Histidine triad motif" evidence="2 3">
    <location>
        <begin position="95"/>
        <end position="99"/>
    </location>
</feature>
<dbReference type="AlphaFoldDB" id="A0A1F8GRD9"/>
<dbReference type="GO" id="GO:0003824">
    <property type="term" value="F:catalytic activity"/>
    <property type="evidence" value="ECO:0007669"/>
    <property type="project" value="InterPro"/>
</dbReference>
<evidence type="ECO:0000259" key="4">
    <source>
        <dbReference type="PROSITE" id="PS51084"/>
    </source>
</evidence>
<dbReference type="PROSITE" id="PS51084">
    <property type="entry name" value="HIT_2"/>
    <property type="match status" value="1"/>
</dbReference>
<dbReference type="PANTHER" id="PTHR23089">
    <property type="entry name" value="HISTIDINE TRIAD HIT PROTEIN"/>
    <property type="match status" value="1"/>
</dbReference>
<gene>
    <name evidence="5" type="ORF">A2941_03085</name>
</gene>
<dbReference type="Gene3D" id="3.30.428.10">
    <property type="entry name" value="HIT-like"/>
    <property type="match status" value="1"/>
</dbReference>
<accession>A0A1F8GRD9</accession>
<organism evidence="5 6">
    <name type="scientific">Candidatus Yanofskybacteria bacterium RIFCSPLOWO2_01_FULL_49_17</name>
    <dbReference type="NCBI Taxonomy" id="1802700"/>
    <lineage>
        <taxon>Bacteria</taxon>
        <taxon>Candidatus Yanofskyibacteriota</taxon>
    </lineage>
</organism>
<dbReference type="InterPro" id="IPR011146">
    <property type="entry name" value="HIT-like"/>
</dbReference>
<evidence type="ECO:0000256" key="3">
    <source>
        <dbReference type="PROSITE-ProRule" id="PRU00464"/>
    </source>
</evidence>